<sequence>MGMQDFRCFRVPTSCRPRPCTPCFSNPCCRKPEVRNYFLSSESLCNDNSEKESLNVNIVLSQEDKKEECACKQKSPSCCSEQKPIAPPAGNLCFHMNVIGDSAGKPEEEEPEEEPEEEDEAVAETKLVITTYVVSKAVAAGFAIGSKSGKSGKSKKSRKSKKSSRRSSK</sequence>
<evidence type="ECO:0000313" key="3">
    <source>
        <dbReference type="Proteomes" id="UP000293045"/>
    </source>
</evidence>
<organism evidence="2 3">
    <name type="scientific">Hamiltosporidium magnivora</name>
    <dbReference type="NCBI Taxonomy" id="148818"/>
    <lineage>
        <taxon>Eukaryota</taxon>
        <taxon>Fungi</taxon>
        <taxon>Fungi incertae sedis</taxon>
        <taxon>Microsporidia</taxon>
        <taxon>Dubosqiidae</taxon>
        <taxon>Hamiltosporidium</taxon>
    </lineage>
</organism>
<dbReference type="Proteomes" id="UP000293045">
    <property type="component" value="Unassembled WGS sequence"/>
</dbReference>
<dbReference type="VEuPathDB" id="MicrosporidiaDB:CWI39_1270p0010"/>
<dbReference type="EMBL" id="PIXR01001270">
    <property type="protein sequence ID" value="TBU01942.1"/>
    <property type="molecule type" value="Genomic_DNA"/>
</dbReference>
<name>A0A4V2JUY4_9MICR</name>
<dbReference type="VEuPathDB" id="MicrosporidiaDB:CWI36_1417p0010"/>
<evidence type="ECO:0000256" key="1">
    <source>
        <dbReference type="SAM" id="MobiDB-lite"/>
    </source>
</evidence>
<feature type="region of interest" description="Disordered" evidence="1">
    <location>
        <begin position="145"/>
        <end position="169"/>
    </location>
</feature>
<feature type="compositionally biased region" description="Basic residues" evidence="1">
    <location>
        <begin position="150"/>
        <end position="169"/>
    </location>
</feature>
<gene>
    <name evidence="2" type="ORF">CWI39_1270p0010</name>
</gene>
<feature type="region of interest" description="Disordered" evidence="1">
    <location>
        <begin position="101"/>
        <end position="124"/>
    </location>
</feature>
<comment type="caution">
    <text evidence="2">The sequence shown here is derived from an EMBL/GenBank/DDBJ whole genome shotgun (WGS) entry which is preliminary data.</text>
</comment>
<protein>
    <submittedName>
        <fullName evidence="2">Uncharacterized protein</fullName>
    </submittedName>
</protein>
<feature type="compositionally biased region" description="Acidic residues" evidence="1">
    <location>
        <begin position="107"/>
        <end position="122"/>
    </location>
</feature>
<evidence type="ECO:0000313" key="2">
    <source>
        <dbReference type="EMBL" id="TBU01942.1"/>
    </source>
</evidence>
<dbReference type="AlphaFoldDB" id="A0A4V2JUY4"/>
<proteinExistence type="predicted"/>
<reference evidence="2 3" key="1">
    <citation type="submission" date="2017-12" db="EMBL/GenBank/DDBJ databases">
        <authorList>
            <person name="Pombert J.-F."/>
            <person name="Haag K.L."/>
            <person name="Ebert D."/>
        </authorList>
    </citation>
    <scope>NUCLEOTIDE SEQUENCE [LARGE SCALE GENOMIC DNA]</scope>
    <source>
        <strain evidence="2">IL-BN-2</strain>
    </source>
</reference>
<accession>A0A4V2JUY4</accession>